<dbReference type="PANTHER" id="PTHR46309:SF12">
    <property type="entry name" value="GB|AAC80581.1"/>
    <property type="match status" value="1"/>
</dbReference>
<dbReference type="Gene3D" id="3.30.40.10">
    <property type="entry name" value="Zinc/RING finger domain, C3HC4 (zinc finger)"/>
    <property type="match status" value="1"/>
</dbReference>
<dbReference type="InterPro" id="IPR032308">
    <property type="entry name" value="TDBD"/>
</dbReference>
<proteinExistence type="predicted"/>
<evidence type="ECO:0000313" key="10">
    <source>
        <dbReference type="Proteomes" id="UP000017836"/>
    </source>
</evidence>
<dbReference type="PANTHER" id="PTHR46309">
    <property type="entry name" value="PHD FINGER PROTEIN 12"/>
    <property type="match status" value="1"/>
</dbReference>
<comment type="subcellular location">
    <subcellularLocation>
        <location evidence="1">Nucleus</location>
    </subcellularLocation>
</comment>
<dbReference type="InterPro" id="IPR042163">
    <property type="entry name" value="PHF12"/>
</dbReference>
<dbReference type="GO" id="GO:0003714">
    <property type="term" value="F:transcription corepressor activity"/>
    <property type="evidence" value="ECO:0007669"/>
    <property type="project" value="InterPro"/>
</dbReference>
<dbReference type="Pfam" id="PF16135">
    <property type="entry name" value="TDBD"/>
    <property type="match status" value="1"/>
</dbReference>
<evidence type="ECO:0000313" key="9">
    <source>
        <dbReference type="EMBL" id="ERN05280.1"/>
    </source>
</evidence>
<feature type="region of interest" description="Disordered" evidence="5">
    <location>
        <begin position="482"/>
        <end position="502"/>
    </location>
</feature>
<keyword evidence="10" id="KW-1185">Reference proteome</keyword>
<dbReference type="InterPro" id="IPR054292">
    <property type="entry name" value="DUF7028"/>
</dbReference>
<feature type="domain" description="DUF7028" evidence="8">
    <location>
        <begin position="165"/>
        <end position="241"/>
    </location>
</feature>
<sequence>MTKKRKQVSKDQEGFERTMRVARINGLRAYGSSSLRRYDLDCEDNWVNEEREKEPTYRLLSKITGMAKKRKQVSKDREGFESTMRVARINGLRTYGYSSMRRCDSDCEDDWVNEEREKELTHRLLSQVTGSYSERDEGNELMGILEKSETPWTPEVSSEVVHDEVELGAEYCPEAITEYLNLKSQRGNKRGLLQEMMRKAKMHLLASGWKLEGRLATHRYFSSSGKVYYCLYRACIGYKREEEEQQGSTHRCIEQTGTTIDEPCPISLNTPHNFSFNSETIVRGTPKLPISISSSPNEELTSGCPTVDVVSDVEMEDFSLPEIPVEEEDWVTDEDIRPSISKKSGLIEKDKDLKPAYSPVALKDYLLLFKSDISESQKIKIGKWMAPKVMEHLLAIGWSLSYTWKKSRYDRRYNSPKGKRYASLHTACLALEREVMGLVQNTSGSKMRDSSITKKSMVIRDTRISKEKISRATRKSPINRKLNLANSAPPPSSWPPLGTSANREVDLQNSVPPQSSFPPLCSNTSREFDLANSVPPPPLCSNANKELDLSNSVTPLFSLPPLCTRAPTRKMQRQHHLARATDRQGDKTFKVSNVSRKNKNQSGICRELRNLLGTQKKPRDVSLRSGKPCIRTVFSWMIDHNVILPREKLSYYVDGEDSCVKGKARVSREGIKCNCCSEVYGIADFEAHVKTHSTQIFVEDGRSLYDCQRQMLDQSVLKDLRLKSCERKKTYYNQCESDEICSICLYGGDLVLCDRCPSAYHLTCLHLKVCLPFLFAISTLLNLPSTMAILFSFLEI</sequence>
<dbReference type="GO" id="GO:0008270">
    <property type="term" value="F:zinc ion binding"/>
    <property type="evidence" value="ECO:0007669"/>
    <property type="project" value="UniProtKB-KW"/>
</dbReference>
<evidence type="ECO:0000256" key="6">
    <source>
        <dbReference type="SAM" id="Phobius"/>
    </source>
</evidence>
<keyword evidence="6" id="KW-1133">Transmembrane helix</keyword>
<reference evidence="10" key="1">
    <citation type="journal article" date="2013" name="Science">
        <title>The Amborella genome and the evolution of flowering plants.</title>
        <authorList>
            <consortium name="Amborella Genome Project"/>
        </authorList>
    </citation>
    <scope>NUCLEOTIDE SEQUENCE [LARGE SCALE GENOMIC DNA]</scope>
</reference>
<dbReference type="STRING" id="13333.W1PE00"/>
<dbReference type="InterPro" id="IPR013083">
    <property type="entry name" value="Znf_RING/FYVE/PHD"/>
</dbReference>
<dbReference type="EMBL" id="KI394011">
    <property type="protein sequence ID" value="ERN05280.1"/>
    <property type="molecule type" value="Genomic_DNA"/>
</dbReference>
<evidence type="ECO:0000256" key="1">
    <source>
        <dbReference type="ARBA" id="ARBA00004123"/>
    </source>
</evidence>
<gene>
    <name evidence="9" type="ORF">AMTR_s00007p00138750</name>
</gene>
<evidence type="ECO:0000256" key="4">
    <source>
        <dbReference type="ARBA" id="ARBA00023242"/>
    </source>
</evidence>
<dbReference type="GO" id="GO:0005634">
    <property type="term" value="C:nucleus"/>
    <property type="evidence" value="ECO:0007669"/>
    <property type="project" value="UniProtKB-SubCell"/>
</dbReference>
<dbReference type="SUPFAM" id="SSF57903">
    <property type="entry name" value="FYVE/PHD zinc finger"/>
    <property type="match status" value="1"/>
</dbReference>
<evidence type="ECO:0000259" key="7">
    <source>
        <dbReference type="Pfam" id="PF16135"/>
    </source>
</evidence>
<accession>W1PE00</accession>
<dbReference type="Pfam" id="PF22970">
    <property type="entry name" value="DUF7028"/>
    <property type="match status" value="2"/>
</dbReference>
<keyword evidence="6" id="KW-0812">Transmembrane</keyword>
<organism evidence="9 10">
    <name type="scientific">Amborella trichopoda</name>
    <dbReference type="NCBI Taxonomy" id="13333"/>
    <lineage>
        <taxon>Eukaryota</taxon>
        <taxon>Viridiplantae</taxon>
        <taxon>Streptophyta</taxon>
        <taxon>Embryophyta</taxon>
        <taxon>Tracheophyta</taxon>
        <taxon>Spermatophyta</taxon>
        <taxon>Magnoliopsida</taxon>
        <taxon>Amborellales</taxon>
        <taxon>Amborellaceae</taxon>
        <taxon>Amborella</taxon>
    </lineage>
</organism>
<evidence type="ECO:0000256" key="3">
    <source>
        <dbReference type="ARBA" id="ARBA00022833"/>
    </source>
</evidence>
<dbReference type="HOGENOM" id="CLU_019331_0_0_1"/>
<feature type="domain" description="Tify" evidence="7">
    <location>
        <begin position="665"/>
        <end position="711"/>
    </location>
</feature>
<evidence type="ECO:0000259" key="8">
    <source>
        <dbReference type="Pfam" id="PF22970"/>
    </source>
</evidence>
<dbReference type="InterPro" id="IPR011011">
    <property type="entry name" value="Znf_FYVE_PHD"/>
</dbReference>
<dbReference type="AlphaFoldDB" id="W1PE00"/>
<feature type="transmembrane region" description="Helical" evidence="6">
    <location>
        <begin position="773"/>
        <end position="794"/>
    </location>
</feature>
<evidence type="ECO:0000256" key="5">
    <source>
        <dbReference type="SAM" id="MobiDB-lite"/>
    </source>
</evidence>
<keyword evidence="6" id="KW-0472">Membrane</keyword>
<keyword evidence="4" id="KW-0539">Nucleus</keyword>
<name>W1PE00_AMBTC</name>
<keyword evidence="2" id="KW-0863">Zinc-finger</keyword>
<keyword evidence="2" id="KW-0479">Metal-binding</keyword>
<dbReference type="Proteomes" id="UP000017836">
    <property type="component" value="Unassembled WGS sequence"/>
</dbReference>
<dbReference type="Gramene" id="ERN05280">
    <property type="protein sequence ID" value="ERN05280"/>
    <property type="gene ID" value="AMTR_s00007p00138750"/>
</dbReference>
<feature type="domain" description="DUF7028" evidence="8">
    <location>
        <begin position="352"/>
        <end position="434"/>
    </location>
</feature>
<dbReference type="eggNOG" id="ENOG502QTVY">
    <property type="taxonomic scope" value="Eukaryota"/>
</dbReference>
<keyword evidence="3" id="KW-0862">Zinc</keyword>
<evidence type="ECO:0000256" key="2">
    <source>
        <dbReference type="ARBA" id="ARBA00022771"/>
    </source>
</evidence>
<protein>
    <submittedName>
        <fullName evidence="9">Uncharacterized protein</fullName>
    </submittedName>
</protein>